<name>A0AC35EZA5_9BILA</name>
<reference evidence="2" key="1">
    <citation type="submission" date="2022-11" db="UniProtKB">
        <authorList>
            <consortium name="WormBaseParasite"/>
        </authorList>
    </citation>
    <scope>IDENTIFICATION</scope>
</reference>
<accession>A0AC35EZA5</accession>
<protein>
    <submittedName>
        <fullName evidence="2">BTB domain-containing protein</fullName>
    </submittedName>
</protein>
<sequence length="494" mass="58729">MSSAYKYSDPHLANDYILKMQKRRYEMFKSQDVENGRFDVSFEIEGRKLHAHTFILTSTSETFNSWLSDRWTKKDEIIKVESYSYDSFYQFLSFVYSGDCELTVDNVREIVDMSEFYGVQHLKELCDKFLSNAKIITVENIEEMYDFCEKYSLSEFYDVVAFFIDKNTVDVLQSGNFINFKEEFVEFLFAQMRNYREIYFESVYKWAENQVKQNVVDNENFNLFEAVKAKTNTIVSNYEFEFMKFDFLTKFVPVKAKMVTVVPNYEFEFMKFDFLMKFVLEKGFTLSPAELCRFYKNCREDEGTRFRQVYKLAEKQVLQKQKMAPSENFNLANSIKIYLAYTISHVKFFKMEKEFLSDFIAANGILTEEQINNMTTRIEIKNGEKLFTGVFIDSHHIWRTFEEAEYNRNQIRLGTKNKLRFINVRIPIPSTPSVLRENTDVQWYLCLETDHVLTLKHQSRLEQSDYLLAEMTSHDHLDIISAQHSTNITFSNNI</sequence>
<organism evidence="1 2">
    <name type="scientific">Panagrolaimus sp. PS1159</name>
    <dbReference type="NCBI Taxonomy" id="55785"/>
    <lineage>
        <taxon>Eukaryota</taxon>
        <taxon>Metazoa</taxon>
        <taxon>Ecdysozoa</taxon>
        <taxon>Nematoda</taxon>
        <taxon>Chromadorea</taxon>
        <taxon>Rhabditida</taxon>
        <taxon>Tylenchina</taxon>
        <taxon>Panagrolaimomorpha</taxon>
        <taxon>Panagrolaimoidea</taxon>
        <taxon>Panagrolaimidae</taxon>
        <taxon>Panagrolaimus</taxon>
    </lineage>
</organism>
<proteinExistence type="predicted"/>
<evidence type="ECO:0000313" key="2">
    <source>
        <dbReference type="WBParaSite" id="PS1159_v2.g12230.t2"/>
    </source>
</evidence>
<evidence type="ECO:0000313" key="1">
    <source>
        <dbReference type="Proteomes" id="UP000887580"/>
    </source>
</evidence>
<dbReference type="Proteomes" id="UP000887580">
    <property type="component" value="Unplaced"/>
</dbReference>
<dbReference type="WBParaSite" id="PS1159_v2.g12230.t2">
    <property type="protein sequence ID" value="PS1159_v2.g12230.t2"/>
    <property type="gene ID" value="PS1159_v2.g12230"/>
</dbReference>